<keyword evidence="2" id="KW-1185">Reference proteome</keyword>
<dbReference type="Pfam" id="PF07927">
    <property type="entry name" value="HicA_toxin"/>
    <property type="match status" value="1"/>
</dbReference>
<gene>
    <name evidence="1" type="ORF">NEPTK9_001241</name>
</gene>
<comment type="caution">
    <text evidence="1">The sequence shown here is derived from an EMBL/GenBank/DDBJ whole genome shotgun (WGS) entry which is preliminary data.</text>
</comment>
<protein>
    <recommendedName>
        <fullName evidence="3">Type II toxin-antitoxin system HicA family toxin</fullName>
    </recommendedName>
</protein>
<sequence>MCMGKVEKLIQKVLQNRSISYSDAERLLKNLGFEVISCGSHHVFRKKGYSKNISIKKRPQLLPYQIRDVKEVLRDHGY</sequence>
<evidence type="ECO:0000313" key="1">
    <source>
        <dbReference type="EMBL" id="MBF5059725.1"/>
    </source>
</evidence>
<reference evidence="1 2" key="1">
    <citation type="submission" date="2020-01" db="EMBL/GenBank/DDBJ databases">
        <title>Draft genome sequence of Cand. Neptunochlamydia vexilliferae K9.</title>
        <authorList>
            <person name="Schulz F."/>
            <person name="Koestlbacher S."/>
            <person name="Wascher F."/>
            <person name="Pizzetti I."/>
            <person name="Horn M."/>
        </authorList>
    </citation>
    <scope>NUCLEOTIDE SEQUENCE [LARGE SCALE GENOMIC DNA]</scope>
    <source>
        <strain evidence="1 2">K9</strain>
    </source>
</reference>
<dbReference type="EMBL" id="JAAEJV010000037">
    <property type="protein sequence ID" value="MBF5059725.1"/>
    <property type="molecule type" value="Genomic_DNA"/>
</dbReference>
<evidence type="ECO:0000313" key="2">
    <source>
        <dbReference type="Proteomes" id="UP001194714"/>
    </source>
</evidence>
<dbReference type="InterPro" id="IPR012933">
    <property type="entry name" value="HicA_mRNA_interferase"/>
</dbReference>
<dbReference type="SUPFAM" id="SSF54786">
    <property type="entry name" value="YcfA/nrd intein domain"/>
    <property type="match status" value="1"/>
</dbReference>
<organism evidence="1 2">
    <name type="scientific">Candidatus Neptunichlamydia vexilliferae</name>
    <dbReference type="NCBI Taxonomy" id="1651774"/>
    <lineage>
        <taxon>Bacteria</taxon>
        <taxon>Pseudomonadati</taxon>
        <taxon>Chlamydiota</taxon>
        <taxon>Chlamydiia</taxon>
        <taxon>Parachlamydiales</taxon>
        <taxon>Simkaniaceae</taxon>
        <taxon>Candidatus Neptunichlamydia</taxon>
    </lineage>
</organism>
<proteinExistence type="predicted"/>
<evidence type="ECO:0008006" key="3">
    <source>
        <dbReference type="Google" id="ProtNLM"/>
    </source>
</evidence>
<dbReference type="Proteomes" id="UP001194714">
    <property type="component" value="Unassembled WGS sequence"/>
</dbReference>
<name>A0ABS0B2D9_9BACT</name>
<accession>A0ABS0B2D9</accession>